<dbReference type="EMBL" id="AWTC01000001">
    <property type="protein sequence ID" value="EST13345.1"/>
    <property type="molecule type" value="Genomic_DNA"/>
</dbReference>
<feature type="domain" description="LysM" evidence="1">
    <location>
        <begin position="65"/>
        <end position="116"/>
    </location>
</feature>
<protein>
    <recommendedName>
        <fullName evidence="1">LysM domain-containing protein</fullName>
    </recommendedName>
</protein>
<evidence type="ECO:0000313" key="3">
    <source>
        <dbReference type="Proteomes" id="UP000018296"/>
    </source>
</evidence>
<name>V6J0K5_9BACL</name>
<organism evidence="2 3">
    <name type="scientific">Sporolactobacillus laevolacticus DSM 442</name>
    <dbReference type="NCBI Taxonomy" id="1395513"/>
    <lineage>
        <taxon>Bacteria</taxon>
        <taxon>Bacillati</taxon>
        <taxon>Bacillota</taxon>
        <taxon>Bacilli</taxon>
        <taxon>Bacillales</taxon>
        <taxon>Sporolactobacillaceae</taxon>
        <taxon>Sporolactobacillus</taxon>
    </lineage>
</organism>
<dbReference type="Gene3D" id="3.10.350.10">
    <property type="entry name" value="LysM domain"/>
    <property type="match status" value="1"/>
</dbReference>
<dbReference type="eggNOG" id="COG3170">
    <property type="taxonomic scope" value="Bacteria"/>
</dbReference>
<dbReference type="InterPro" id="IPR036779">
    <property type="entry name" value="LysM_dom_sf"/>
</dbReference>
<dbReference type="PATRIC" id="fig|1395513.3.peg.146"/>
<evidence type="ECO:0000259" key="1">
    <source>
        <dbReference type="PROSITE" id="PS51782"/>
    </source>
</evidence>
<dbReference type="STRING" id="1395513.P343_00740"/>
<keyword evidence="3" id="KW-1185">Reference proteome</keyword>
<comment type="caution">
    <text evidence="2">The sequence shown here is derived from an EMBL/GenBank/DDBJ whole genome shotgun (WGS) entry which is preliminary data.</text>
</comment>
<evidence type="ECO:0000313" key="2">
    <source>
        <dbReference type="EMBL" id="EST13345.1"/>
    </source>
</evidence>
<reference evidence="2 3" key="1">
    <citation type="journal article" date="2013" name="Genome Announc.">
        <title>Genome Sequence of Sporolactobacillus laevolacticus DSM442, an Efficient Polymer-Grade D-Lactate Producer from Agricultural Waste Cottonseed as a Nitrogen Source.</title>
        <authorList>
            <person name="Wang H."/>
            <person name="Wang L."/>
            <person name="Ju J."/>
            <person name="Yu B."/>
            <person name="Ma Y."/>
        </authorList>
    </citation>
    <scope>NUCLEOTIDE SEQUENCE [LARGE SCALE GENOMIC DNA]</scope>
    <source>
        <strain evidence="2 3">DSM 442</strain>
    </source>
</reference>
<dbReference type="PROSITE" id="PS51782">
    <property type="entry name" value="LYSM"/>
    <property type="match status" value="1"/>
</dbReference>
<dbReference type="InterPro" id="IPR018392">
    <property type="entry name" value="LysM"/>
</dbReference>
<proteinExistence type="predicted"/>
<dbReference type="AlphaFoldDB" id="V6J0K5"/>
<sequence>MIIARCFAKIAVLNGEEAMKKRFFTILFIMACWTSYVDLTSGSLPAGQAAQPAKTVTEKAAVPYQRITVAPGDTLLSITEKINENEPSIERVLKDFAVLNPSVDPNHLQIGETYAFPNYDKTSVSSPASTAP</sequence>
<accession>V6J0K5</accession>
<dbReference type="Proteomes" id="UP000018296">
    <property type="component" value="Unassembled WGS sequence"/>
</dbReference>
<gene>
    <name evidence="2" type="ORF">P343_00740</name>
</gene>